<gene>
    <name evidence="5" type="primary">Dgri\GH21809</name>
    <name evidence="5" type="ORF">Dgri_GH21809</name>
</gene>
<dbReference type="SUPFAM" id="SSF54160">
    <property type="entry name" value="Chromo domain-like"/>
    <property type="match status" value="2"/>
</dbReference>
<accession>B4J791</accession>
<comment type="subcellular location">
    <subcellularLocation>
        <location evidence="1">Nucleus</location>
    </subcellularLocation>
</comment>
<dbReference type="FunCoup" id="B4J791">
    <property type="interactions" value="51"/>
</dbReference>
<dbReference type="STRING" id="7222.B4J791"/>
<dbReference type="InterPro" id="IPR000953">
    <property type="entry name" value="Chromo/chromo_shadow_dom"/>
</dbReference>
<dbReference type="InterPro" id="IPR016197">
    <property type="entry name" value="Chromo-like_dom_sf"/>
</dbReference>
<dbReference type="GO" id="GO:0005694">
    <property type="term" value="C:chromosome"/>
    <property type="evidence" value="ECO:0007669"/>
    <property type="project" value="UniProtKB-ARBA"/>
</dbReference>
<feature type="region of interest" description="Disordered" evidence="3">
    <location>
        <begin position="224"/>
        <end position="255"/>
    </location>
</feature>
<dbReference type="KEGG" id="dgr:6559216"/>
<evidence type="ECO:0000313" key="5">
    <source>
        <dbReference type="EMBL" id="EDW02109.1"/>
    </source>
</evidence>
<dbReference type="InParanoid" id="B4J791"/>
<organism evidence="6">
    <name type="scientific">Drosophila grimshawi</name>
    <name type="common">Hawaiian fruit fly</name>
    <name type="synonym">Idiomyia grimshawi</name>
    <dbReference type="NCBI Taxonomy" id="7222"/>
    <lineage>
        <taxon>Eukaryota</taxon>
        <taxon>Metazoa</taxon>
        <taxon>Ecdysozoa</taxon>
        <taxon>Arthropoda</taxon>
        <taxon>Hexapoda</taxon>
        <taxon>Insecta</taxon>
        <taxon>Pterygota</taxon>
        <taxon>Neoptera</taxon>
        <taxon>Endopterygota</taxon>
        <taxon>Diptera</taxon>
        <taxon>Brachycera</taxon>
        <taxon>Muscomorpha</taxon>
        <taxon>Ephydroidea</taxon>
        <taxon>Drosophilidae</taxon>
        <taxon>Drosophila</taxon>
        <taxon>Hawaiian Drosophila</taxon>
    </lineage>
</organism>
<reference evidence="5 6" key="1">
    <citation type="journal article" date="2007" name="Nature">
        <title>Evolution of genes and genomes on the Drosophila phylogeny.</title>
        <authorList>
            <consortium name="Drosophila 12 Genomes Consortium"/>
            <person name="Clark A.G."/>
            <person name="Eisen M.B."/>
            <person name="Smith D.R."/>
            <person name="Bergman C.M."/>
            <person name="Oliver B."/>
            <person name="Markow T.A."/>
            <person name="Kaufman T.C."/>
            <person name="Kellis M."/>
            <person name="Gelbart W."/>
            <person name="Iyer V.N."/>
            <person name="Pollard D.A."/>
            <person name="Sackton T.B."/>
            <person name="Larracuente A.M."/>
            <person name="Singh N.D."/>
            <person name="Abad J.P."/>
            <person name="Abt D.N."/>
            <person name="Adryan B."/>
            <person name="Aguade M."/>
            <person name="Akashi H."/>
            <person name="Anderson W.W."/>
            <person name="Aquadro C.F."/>
            <person name="Ardell D.H."/>
            <person name="Arguello R."/>
            <person name="Artieri C.G."/>
            <person name="Barbash D.A."/>
            <person name="Barker D."/>
            <person name="Barsanti P."/>
            <person name="Batterham P."/>
            <person name="Batzoglou S."/>
            <person name="Begun D."/>
            <person name="Bhutkar A."/>
            <person name="Blanco E."/>
            <person name="Bosak S.A."/>
            <person name="Bradley R.K."/>
            <person name="Brand A.D."/>
            <person name="Brent M.R."/>
            <person name="Brooks A.N."/>
            <person name="Brown R.H."/>
            <person name="Butlin R.K."/>
            <person name="Caggese C."/>
            <person name="Calvi B.R."/>
            <person name="Bernardo de Carvalho A."/>
            <person name="Caspi A."/>
            <person name="Castrezana S."/>
            <person name="Celniker S.E."/>
            <person name="Chang J.L."/>
            <person name="Chapple C."/>
            <person name="Chatterji S."/>
            <person name="Chinwalla A."/>
            <person name="Civetta A."/>
            <person name="Clifton S.W."/>
            <person name="Comeron J.M."/>
            <person name="Costello J.C."/>
            <person name="Coyne J.A."/>
            <person name="Daub J."/>
            <person name="David R.G."/>
            <person name="Delcher A.L."/>
            <person name="Delehaunty K."/>
            <person name="Do C.B."/>
            <person name="Ebling H."/>
            <person name="Edwards K."/>
            <person name="Eickbush T."/>
            <person name="Evans J.D."/>
            <person name="Filipski A."/>
            <person name="Findeiss S."/>
            <person name="Freyhult E."/>
            <person name="Fulton L."/>
            <person name="Fulton R."/>
            <person name="Garcia A.C."/>
            <person name="Gardiner A."/>
            <person name="Garfield D.A."/>
            <person name="Garvin B.E."/>
            <person name="Gibson G."/>
            <person name="Gilbert D."/>
            <person name="Gnerre S."/>
            <person name="Godfrey J."/>
            <person name="Good R."/>
            <person name="Gotea V."/>
            <person name="Gravely B."/>
            <person name="Greenberg A.J."/>
            <person name="Griffiths-Jones S."/>
            <person name="Gross S."/>
            <person name="Guigo R."/>
            <person name="Gustafson E.A."/>
            <person name="Haerty W."/>
            <person name="Hahn M.W."/>
            <person name="Halligan D.L."/>
            <person name="Halpern A.L."/>
            <person name="Halter G.M."/>
            <person name="Han M.V."/>
            <person name="Heger A."/>
            <person name="Hillier L."/>
            <person name="Hinrichs A.S."/>
            <person name="Holmes I."/>
            <person name="Hoskins R.A."/>
            <person name="Hubisz M.J."/>
            <person name="Hultmark D."/>
            <person name="Huntley M.A."/>
            <person name="Jaffe D.B."/>
            <person name="Jagadeeshan S."/>
            <person name="Jeck W.R."/>
            <person name="Johnson J."/>
            <person name="Jones C.D."/>
            <person name="Jordan W.C."/>
            <person name="Karpen G.H."/>
            <person name="Kataoka E."/>
            <person name="Keightley P.D."/>
            <person name="Kheradpour P."/>
            <person name="Kirkness E.F."/>
            <person name="Koerich L.B."/>
            <person name="Kristiansen K."/>
            <person name="Kudrna D."/>
            <person name="Kulathinal R.J."/>
            <person name="Kumar S."/>
            <person name="Kwok R."/>
            <person name="Lander E."/>
            <person name="Langley C.H."/>
            <person name="Lapoint R."/>
            <person name="Lazzaro B.P."/>
            <person name="Lee S.J."/>
            <person name="Levesque L."/>
            <person name="Li R."/>
            <person name="Lin C.F."/>
            <person name="Lin M.F."/>
            <person name="Lindblad-Toh K."/>
            <person name="Llopart A."/>
            <person name="Long M."/>
            <person name="Low L."/>
            <person name="Lozovsky E."/>
            <person name="Lu J."/>
            <person name="Luo M."/>
            <person name="Machado C.A."/>
            <person name="Makalowski W."/>
            <person name="Marzo M."/>
            <person name="Matsuda M."/>
            <person name="Matzkin L."/>
            <person name="McAllister B."/>
            <person name="McBride C.S."/>
            <person name="McKernan B."/>
            <person name="McKernan K."/>
            <person name="Mendez-Lago M."/>
            <person name="Minx P."/>
            <person name="Mollenhauer M.U."/>
            <person name="Montooth K."/>
            <person name="Mount S.M."/>
            <person name="Mu X."/>
            <person name="Myers E."/>
            <person name="Negre B."/>
            <person name="Newfeld S."/>
            <person name="Nielsen R."/>
            <person name="Noor M.A."/>
            <person name="O'Grady P."/>
            <person name="Pachter L."/>
            <person name="Papaceit M."/>
            <person name="Parisi M.J."/>
            <person name="Parisi M."/>
            <person name="Parts L."/>
            <person name="Pedersen J.S."/>
            <person name="Pesole G."/>
            <person name="Phillippy A.M."/>
            <person name="Ponting C.P."/>
            <person name="Pop M."/>
            <person name="Porcelli D."/>
            <person name="Powell J.R."/>
            <person name="Prohaska S."/>
            <person name="Pruitt K."/>
            <person name="Puig M."/>
            <person name="Quesneville H."/>
            <person name="Ram K.R."/>
            <person name="Rand D."/>
            <person name="Rasmussen M.D."/>
            <person name="Reed L.K."/>
            <person name="Reenan R."/>
            <person name="Reily A."/>
            <person name="Remington K.A."/>
            <person name="Rieger T.T."/>
            <person name="Ritchie M.G."/>
            <person name="Robin C."/>
            <person name="Rogers Y.H."/>
            <person name="Rohde C."/>
            <person name="Rozas J."/>
            <person name="Rubenfield M.J."/>
            <person name="Ruiz A."/>
            <person name="Russo S."/>
            <person name="Salzberg S.L."/>
            <person name="Sanchez-Gracia A."/>
            <person name="Saranga D.J."/>
            <person name="Sato H."/>
            <person name="Schaeffer S.W."/>
            <person name="Schatz M.C."/>
            <person name="Schlenke T."/>
            <person name="Schwartz R."/>
            <person name="Segarra C."/>
            <person name="Singh R.S."/>
            <person name="Sirot L."/>
            <person name="Sirota M."/>
            <person name="Sisneros N.B."/>
            <person name="Smith C.D."/>
            <person name="Smith T.F."/>
            <person name="Spieth J."/>
            <person name="Stage D.E."/>
            <person name="Stark A."/>
            <person name="Stephan W."/>
            <person name="Strausberg R.L."/>
            <person name="Strempel S."/>
            <person name="Sturgill D."/>
            <person name="Sutton G."/>
            <person name="Sutton G.G."/>
            <person name="Tao W."/>
            <person name="Teichmann S."/>
            <person name="Tobari Y.N."/>
            <person name="Tomimura Y."/>
            <person name="Tsolas J.M."/>
            <person name="Valente V.L."/>
            <person name="Venter E."/>
            <person name="Venter J.C."/>
            <person name="Vicario S."/>
            <person name="Vieira F.G."/>
            <person name="Vilella A.J."/>
            <person name="Villasante A."/>
            <person name="Walenz B."/>
            <person name="Wang J."/>
            <person name="Wasserman M."/>
            <person name="Watts T."/>
            <person name="Wilson D."/>
            <person name="Wilson R.K."/>
            <person name="Wing R.A."/>
            <person name="Wolfner M.F."/>
            <person name="Wong A."/>
            <person name="Wong G.K."/>
            <person name="Wu C.I."/>
            <person name="Wu G."/>
            <person name="Yamamoto D."/>
            <person name="Yang H.P."/>
            <person name="Yang S.P."/>
            <person name="Yorke J.A."/>
            <person name="Yoshida K."/>
            <person name="Zdobnov E."/>
            <person name="Zhang P."/>
            <person name="Zhang Y."/>
            <person name="Zimin A.V."/>
            <person name="Baldwin J."/>
            <person name="Abdouelleil A."/>
            <person name="Abdulkadir J."/>
            <person name="Abebe A."/>
            <person name="Abera B."/>
            <person name="Abreu J."/>
            <person name="Acer S.C."/>
            <person name="Aftuck L."/>
            <person name="Alexander A."/>
            <person name="An P."/>
            <person name="Anderson E."/>
            <person name="Anderson S."/>
            <person name="Arachi H."/>
            <person name="Azer M."/>
            <person name="Bachantsang P."/>
            <person name="Barry A."/>
            <person name="Bayul T."/>
            <person name="Berlin A."/>
            <person name="Bessette D."/>
            <person name="Bloom T."/>
            <person name="Blye J."/>
            <person name="Boguslavskiy L."/>
            <person name="Bonnet C."/>
            <person name="Boukhgalter B."/>
            <person name="Bourzgui I."/>
            <person name="Brown A."/>
            <person name="Cahill P."/>
            <person name="Channer S."/>
            <person name="Cheshatsang Y."/>
            <person name="Chuda L."/>
            <person name="Citroen M."/>
            <person name="Collymore A."/>
            <person name="Cooke P."/>
            <person name="Costello M."/>
            <person name="D'Aco K."/>
            <person name="Daza R."/>
            <person name="De Haan G."/>
            <person name="DeGray S."/>
            <person name="DeMaso C."/>
            <person name="Dhargay N."/>
            <person name="Dooley K."/>
            <person name="Dooley E."/>
            <person name="Doricent M."/>
            <person name="Dorje P."/>
            <person name="Dorjee K."/>
            <person name="Dupes A."/>
            <person name="Elong R."/>
            <person name="Falk J."/>
            <person name="Farina A."/>
            <person name="Faro S."/>
            <person name="Ferguson D."/>
            <person name="Fisher S."/>
            <person name="Foley C.D."/>
            <person name="Franke A."/>
            <person name="Friedrich D."/>
            <person name="Gadbois L."/>
            <person name="Gearin G."/>
            <person name="Gearin C.R."/>
            <person name="Giannoukos G."/>
            <person name="Goode T."/>
            <person name="Graham J."/>
            <person name="Grandbois E."/>
            <person name="Grewal S."/>
            <person name="Gyaltsen K."/>
            <person name="Hafez N."/>
            <person name="Hagos B."/>
            <person name="Hall J."/>
            <person name="Henson C."/>
            <person name="Hollinger A."/>
            <person name="Honan T."/>
            <person name="Huard M.D."/>
            <person name="Hughes L."/>
            <person name="Hurhula B."/>
            <person name="Husby M.E."/>
            <person name="Kamat A."/>
            <person name="Kanga B."/>
            <person name="Kashin S."/>
            <person name="Khazanovich D."/>
            <person name="Kisner P."/>
            <person name="Lance K."/>
            <person name="Lara M."/>
            <person name="Lee W."/>
            <person name="Lennon N."/>
            <person name="Letendre F."/>
            <person name="LeVine R."/>
            <person name="Lipovsky A."/>
            <person name="Liu X."/>
            <person name="Liu J."/>
            <person name="Liu S."/>
            <person name="Lokyitsang T."/>
            <person name="Lokyitsang Y."/>
            <person name="Lubonja R."/>
            <person name="Lui A."/>
            <person name="MacDonald P."/>
            <person name="Magnisalis V."/>
            <person name="Maru K."/>
            <person name="Matthews C."/>
            <person name="McCusker W."/>
            <person name="McDonough S."/>
            <person name="Mehta T."/>
            <person name="Meldrim J."/>
            <person name="Meneus L."/>
            <person name="Mihai O."/>
            <person name="Mihalev A."/>
            <person name="Mihova T."/>
            <person name="Mittelman R."/>
            <person name="Mlenga V."/>
            <person name="Montmayeur A."/>
            <person name="Mulrain L."/>
            <person name="Navidi A."/>
            <person name="Naylor J."/>
            <person name="Negash T."/>
            <person name="Nguyen T."/>
            <person name="Nguyen N."/>
            <person name="Nicol R."/>
            <person name="Norbu C."/>
            <person name="Norbu N."/>
            <person name="Novod N."/>
            <person name="O'Neill B."/>
            <person name="Osman S."/>
            <person name="Markiewicz E."/>
            <person name="Oyono O.L."/>
            <person name="Patti C."/>
            <person name="Phunkhang P."/>
            <person name="Pierre F."/>
            <person name="Priest M."/>
            <person name="Raghuraman S."/>
            <person name="Rege F."/>
            <person name="Reyes R."/>
            <person name="Rise C."/>
            <person name="Rogov P."/>
            <person name="Ross K."/>
            <person name="Ryan E."/>
            <person name="Settipalli S."/>
            <person name="Shea T."/>
            <person name="Sherpa N."/>
            <person name="Shi L."/>
            <person name="Shih D."/>
            <person name="Sparrow T."/>
            <person name="Spaulding J."/>
            <person name="Stalker J."/>
            <person name="Stange-Thomann N."/>
            <person name="Stavropoulos S."/>
            <person name="Stone C."/>
            <person name="Strader C."/>
            <person name="Tesfaye S."/>
            <person name="Thomson T."/>
            <person name="Thoulutsang Y."/>
            <person name="Thoulutsang D."/>
            <person name="Topham K."/>
            <person name="Topping I."/>
            <person name="Tsamla T."/>
            <person name="Vassiliev H."/>
            <person name="Vo A."/>
            <person name="Wangchuk T."/>
            <person name="Wangdi T."/>
            <person name="Weiand M."/>
            <person name="Wilkinson J."/>
            <person name="Wilson A."/>
            <person name="Yadav S."/>
            <person name="Young G."/>
            <person name="Yu Q."/>
            <person name="Zembek L."/>
            <person name="Zhong D."/>
            <person name="Zimmer A."/>
            <person name="Zwirko Z."/>
            <person name="Jaffe D.B."/>
            <person name="Alvarez P."/>
            <person name="Brockman W."/>
            <person name="Butler J."/>
            <person name="Chin C."/>
            <person name="Gnerre S."/>
            <person name="Grabherr M."/>
            <person name="Kleber M."/>
            <person name="Mauceli E."/>
            <person name="MacCallum I."/>
        </authorList>
    </citation>
    <scope>NUCLEOTIDE SEQUENCE [LARGE SCALE GENOMIC DNA]</scope>
    <source>
        <strain evidence="6">Tucson 15287-2541.00</strain>
    </source>
</reference>
<proteinExistence type="predicted"/>
<feature type="region of interest" description="Disordered" evidence="3">
    <location>
        <begin position="108"/>
        <end position="154"/>
    </location>
</feature>
<dbReference type="Proteomes" id="UP000001070">
    <property type="component" value="Unassembled WGS sequence"/>
</dbReference>
<dbReference type="InterPro" id="IPR023780">
    <property type="entry name" value="Chromo_domain"/>
</dbReference>
<feature type="domain" description="Chromo" evidence="4">
    <location>
        <begin position="42"/>
        <end position="102"/>
    </location>
</feature>
<dbReference type="Gene3D" id="2.40.50.40">
    <property type="match status" value="2"/>
</dbReference>
<feature type="compositionally biased region" description="Polar residues" evidence="3">
    <location>
        <begin position="239"/>
        <end position="255"/>
    </location>
</feature>
<feature type="compositionally biased region" description="Polar residues" evidence="3">
    <location>
        <begin position="181"/>
        <end position="202"/>
    </location>
</feature>
<dbReference type="PANTHER" id="PTHR22812">
    <property type="entry name" value="CHROMOBOX PROTEIN"/>
    <property type="match status" value="1"/>
</dbReference>
<dbReference type="OrthoDB" id="1918685at2759"/>
<dbReference type="OMA" id="SHEINQY"/>
<dbReference type="Pfam" id="PF00385">
    <property type="entry name" value="Chromo"/>
    <property type="match status" value="1"/>
</dbReference>
<evidence type="ECO:0000256" key="1">
    <source>
        <dbReference type="ARBA" id="ARBA00004123"/>
    </source>
</evidence>
<evidence type="ECO:0000259" key="4">
    <source>
        <dbReference type="PROSITE" id="PS50013"/>
    </source>
</evidence>
<name>B4J791_DROGR</name>
<dbReference type="Pfam" id="PF01393">
    <property type="entry name" value="Chromo_shadow"/>
    <property type="match status" value="1"/>
</dbReference>
<protein>
    <submittedName>
        <fullName evidence="5">GH21809</fullName>
    </submittedName>
</protein>
<dbReference type="EMBL" id="CH916367">
    <property type="protein sequence ID" value="EDW02109.1"/>
    <property type="molecule type" value="Genomic_DNA"/>
</dbReference>
<dbReference type="InterPro" id="IPR051219">
    <property type="entry name" value="Heterochromatin_chromo-domain"/>
</dbReference>
<dbReference type="PROSITE" id="PS50013">
    <property type="entry name" value="CHROMO_2"/>
    <property type="match status" value="1"/>
</dbReference>
<evidence type="ECO:0000256" key="2">
    <source>
        <dbReference type="ARBA" id="ARBA00023242"/>
    </source>
</evidence>
<keyword evidence="2" id="KW-0539">Nucleus</keyword>
<feature type="region of interest" description="Disordered" evidence="3">
    <location>
        <begin position="1"/>
        <end position="37"/>
    </location>
</feature>
<dbReference type="SMR" id="B4J791"/>
<feature type="compositionally biased region" description="Polar residues" evidence="3">
    <location>
        <begin position="20"/>
        <end position="37"/>
    </location>
</feature>
<evidence type="ECO:0000256" key="3">
    <source>
        <dbReference type="SAM" id="MobiDB-lite"/>
    </source>
</evidence>
<evidence type="ECO:0000313" key="6">
    <source>
        <dbReference type="Proteomes" id="UP000001070"/>
    </source>
</evidence>
<keyword evidence="6" id="KW-1185">Reference proteome</keyword>
<dbReference type="CDD" id="cd00034">
    <property type="entry name" value="CSD"/>
    <property type="match status" value="1"/>
</dbReference>
<sequence>MAQSNRNDAKKKGVKRPSAYPTTSDVNTKINCQMQPAQSSKHVVEEIMQRRVFLGRNQVLVRWTGSTKSEWTWEFPESLGKDVDKKIAQFDAKYAASKNDALSQIAEVDLSSPSSNSSDDDDQQQQQQHVKSVKDTKGTSQYASDASREQGYRQQCMSSIPNKINLKSLACNSFVAPQRNASAIRSNSQRRTDSPTKSSQPLLAQVPSKPSLSSFICSPSIASSSASSVSTPSIPGTPEISSISQPTGKWNANLNSNRSPSGLELGLELEKIIRSHKMGGETFLVVKWKRTSALDLVKLKDVTDLYPNIVLAYFTSLPRRR</sequence>
<dbReference type="HOGENOM" id="CLU_866751_0_0_1"/>
<feature type="region of interest" description="Disordered" evidence="3">
    <location>
        <begin position="181"/>
        <end position="207"/>
    </location>
</feature>
<feature type="compositionally biased region" description="Low complexity" evidence="3">
    <location>
        <begin position="224"/>
        <end position="234"/>
    </location>
</feature>
<dbReference type="GO" id="GO:0005634">
    <property type="term" value="C:nucleus"/>
    <property type="evidence" value="ECO:0007669"/>
    <property type="project" value="UniProtKB-SubCell"/>
</dbReference>
<dbReference type="AlphaFoldDB" id="B4J791"/>
<dbReference type="InterPro" id="IPR008251">
    <property type="entry name" value="Chromo_shadow_dom"/>
</dbReference>